<evidence type="ECO:0000256" key="3">
    <source>
        <dbReference type="ARBA" id="ARBA00022679"/>
    </source>
</evidence>
<keyword evidence="7" id="KW-0833">Ubl conjugation pathway</keyword>
<dbReference type="InterPro" id="IPR044066">
    <property type="entry name" value="TRIAD_supradom"/>
</dbReference>
<reference evidence="11" key="1">
    <citation type="submission" date="2023-04" db="EMBL/GenBank/DDBJ databases">
        <title>Black Yeasts Isolated from many extreme environments.</title>
        <authorList>
            <person name="Coleine C."/>
            <person name="Stajich J.E."/>
            <person name="Selbmann L."/>
        </authorList>
    </citation>
    <scope>NUCLEOTIDE SEQUENCE</scope>
    <source>
        <strain evidence="11">CCFEE 5312</strain>
    </source>
</reference>
<evidence type="ECO:0000313" key="12">
    <source>
        <dbReference type="Proteomes" id="UP001271007"/>
    </source>
</evidence>
<evidence type="ECO:0000256" key="9">
    <source>
        <dbReference type="SAM" id="MobiDB-lite"/>
    </source>
</evidence>
<dbReference type="EC" id="2.3.2.31" evidence="2"/>
<organism evidence="11 12">
    <name type="scientific">Extremus antarcticus</name>
    <dbReference type="NCBI Taxonomy" id="702011"/>
    <lineage>
        <taxon>Eukaryota</taxon>
        <taxon>Fungi</taxon>
        <taxon>Dikarya</taxon>
        <taxon>Ascomycota</taxon>
        <taxon>Pezizomycotina</taxon>
        <taxon>Dothideomycetes</taxon>
        <taxon>Dothideomycetidae</taxon>
        <taxon>Mycosphaerellales</taxon>
        <taxon>Extremaceae</taxon>
        <taxon>Extremus</taxon>
    </lineage>
</organism>
<evidence type="ECO:0000256" key="4">
    <source>
        <dbReference type="ARBA" id="ARBA00022723"/>
    </source>
</evidence>
<feature type="region of interest" description="Disordered" evidence="9">
    <location>
        <begin position="86"/>
        <end position="110"/>
    </location>
</feature>
<dbReference type="Proteomes" id="UP001271007">
    <property type="component" value="Unassembled WGS sequence"/>
</dbReference>
<proteinExistence type="predicted"/>
<evidence type="ECO:0000256" key="5">
    <source>
        <dbReference type="ARBA" id="ARBA00022737"/>
    </source>
</evidence>
<dbReference type="Pfam" id="PF01485">
    <property type="entry name" value="IBR"/>
    <property type="match status" value="1"/>
</dbReference>
<evidence type="ECO:0000256" key="7">
    <source>
        <dbReference type="ARBA" id="ARBA00022786"/>
    </source>
</evidence>
<keyword evidence="5" id="KW-0677">Repeat</keyword>
<keyword evidence="6" id="KW-0863">Zinc-finger</keyword>
<dbReference type="InterPro" id="IPR031127">
    <property type="entry name" value="E3_UB_ligase_RBR"/>
</dbReference>
<evidence type="ECO:0000256" key="1">
    <source>
        <dbReference type="ARBA" id="ARBA00001798"/>
    </source>
</evidence>
<comment type="catalytic activity">
    <reaction evidence="1">
        <text>[E2 ubiquitin-conjugating enzyme]-S-ubiquitinyl-L-cysteine + [acceptor protein]-L-lysine = [E2 ubiquitin-conjugating enzyme]-L-cysteine + [acceptor protein]-N(6)-ubiquitinyl-L-lysine.</text>
        <dbReference type="EC" id="2.3.2.31"/>
    </reaction>
</comment>
<dbReference type="GO" id="GO:0016567">
    <property type="term" value="P:protein ubiquitination"/>
    <property type="evidence" value="ECO:0007669"/>
    <property type="project" value="InterPro"/>
</dbReference>
<keyword evidence="4" id="KW-0479">Metal-binding</keyword>
<name>A0AAJ0G654_9PEZI</name>
<keyword evidence="12" id="KW-1185">Reference proteome</keyword>
<gene>
    <name evidence="11" type="ORF">LTR09_009383</name>
</gene>
<keyword evidence="8" id="KW-0862">Zinc</keyword>
<dbReference type="SUPFAM" id="SSF57850">
    <property type="entry name" value="RING/U-box"/>
    <property type="match status" value="1"/>
</dbReference>
<dbReference type="AlphaFoldDB" id="A0AAJ0G654"/>
<sequence length="289" mass="32260">MAFSCRIPSDMDQQTLRTILELQLEDIEGLASRSKGKQKEGTSTDAHLALQIYIEELHSYDTAMTNQAAARSLVDGWKREQQVTRDQKLAERLSAPSTKDLAPSSARSPRTARLAAAAEVPPREQHNLCVACKEDKQLIVEAPCRYKHRYCRACIVQLFELAIRDDSLFPPMCDGSEIPIDSVRPFLSLGLLRRYENKLPEVKAGNRTYCHNTFCAAFIAPNSIDGGIGKCGSCGAVTCTACKNNSHPGNCPSDFESQQLKRMAKRKRWQRCYACRAYVQIDTGCNHIT</sequence>
<evidence type="ECO:0000256" key="8">
    <source>
        <dbReference type="ARBA" id="ARBA00022833"/>
    </source>
</evidence>
<dbReference type="InterPro" id="IPR002867">
    <property type="entry name" value="IBR_dom"/>
</dbReference>
<dbReference type="PROSITE" id="PS51873">
    <property type="entry name" value="TRIAD"/>
    <property type="match status" value="1"/>
</dbReference>
<dbReference type="GO" id="GO:0061630">
    <property type="term" value="F:ubiquitin protein ligase activity"/>
    <property type="evidence" value="ECO:0007669"/>
    <property type="project" value="UniProtKB-EC"/>
</dbReference>
<evidence type="ECO:0000256" key="6">
    <source>
        <dbReference type="ARBA" id="ARBA00022771"/>
    </source>
</evidence>
<accession>A0AAJ0G654</accession>
<protein>
    <recommendedName>
        <fullName evidence="2">RBR-type E3 ubiquitin transferase</fullName>
        <ecNumber evidence="2">2.3.2.31</ecNumber>
    </recommendedName>
</protein>
<dbReference type="GO" id="GO:0008270">
    <property type="term" value="F:zinc ion binding"/>
    <property type="evidence" value="ECO:0007669"/>
    <property type="project" value="UniProtKB-KW"/>
</dbReference>
<keyword evidence="3" id="KW-0808">Transferase</keyword>
<dbReference type="PANTHER" id="PTHR11685">
    <property type="entry name" value="RBR FAMILY RING FINGER AND IBR DOMAIN-CONTAINING"/>
    <property type="match status" value="1"/>
</dbReference>
<dbReference type="CDD" id="cd20335">
    <property type="entry name" value="BRcat_RBR"/>
    <property type="match status" value="1"/>
</dbReference>
<comment type="caution">
    <text evidence="11">The sequence shown here is derived from an EMBL/GenBank/DDBJ whole genome shotgun (WGS) entry which is preliminary data.</text>
</comment>
<dbReference type="EMBL" id="JAWDJX010000041">
    <property type="protein sequence ID" value="KAK3049205.1"/>
    <property type="molecule type" value="Genomic_DNA"/>
</dbReference>
<evidence type="ECO:0000259" key="10">
    <source>
        <dbReference type="PROSITE" id="PS51873"/>
    </source>
</evidence>
<evidence type="ECO:0000256" key="2">
    <source>
        <dbReference type="ARBA" id="ARBA00012251"/>
    </source>
</evidence>
<feature type="domain" description="RING-type" evidence="10">
    <location>
        <begin position="125"/>
        <end position="289"/>
    </location>
</feature>
<evidence type="ECO:0000313" key="11">
    <source>
        <dbReference type="EMBL" id="KAK3049205.1"/>
    </source>
</evidence>